<dbReference type="Proteomes" id="UP000380867">
    <property type="component" value="Unassembled WGS sequence"/>
</dbReference>
<dbReference type="Pfam" id="PF10944">
    <property type="entry name" value="DUF2630"/>
    <property type="match status" value="1"/>
</dbReference>
<dbReference type="InterPro" id="IPR020311">
    <property type="entry name" value="Uncharacterised_Rv0898c"/>
</dbReference>
<name>A0A5M4FHA2_9ACTN</name>
<feature type="compositionally biased region" description="Basic and acidic residues" evidence="1">
    <location>
        <begin position="69"/>
        <end position="82"/>
    </location>
</feature>
<dbReference type="RefSeq" id="WP_149687565.1">
    <property type="nucleotide sequence ID" value="NZ_SDPQ02000001.1"/>
</dbReference>
<evidence type="ECO:0000313" key="3">
    <source>
        <dbReference type="Proteomes" id="UP000380867"/>
    </source>
</evidence>
<dbReference type="EMBL" id="SDPQ02000001">
    <property type="protein sequence ID" value="KAA1399421.1"/>
    <property type="molecule type" value="Genomic_DNA"/>
</dbReference>
<accession>A0A5M4FHA2</accession>
<dbReference type="OrthoDB" id="7376174at2"/>
<evidence type="ECO:0000313" key="2">
    <source>
        <dbReference type="EMBL" id="KAA1399421.1"/>
    </source>
</evidence>
<feature type="region of interest" description="Disordered" evidence="1">
    <location>
        <begin position="58"/>
        <end position="82"/>
    </location>
</feature>
<dbReference type="AlphaFoldDB" id="A0A5M4FHA2"/>
<keyword evidence="3" id="KW-1185">Reference proteome</keyword>
<gene>
    <name evidence="2" type="ORF">ESP70_001205</name>
</gene>
<reference evidence="2" key="1">
    <citation type="submission" date="2019-09" db="EMBL/GenBank/DDBJ databases">
        <authorList>
            <person name="Li J."/>
        </authorList>
    </citation>
    <scope>NUCLEOTIDE SEQUENCE [LARGE SCALE GENOMIC DNA]</scope>
    <source>
        <strain evidence="2">JCM 14732</strain>
    </source>
</reference>
<comment type="caution">
    <text evidence="2">The sequence shown here is derived from an EMBL/GenBank/DDBJ whole genome shotgun (WGS) entry which is preliminary data.</text>
</comment>
<protein>
    <submittedName>
        <fullName evidence="2">DUF2630 family protein</fullName>
    </submittedName>
</protein>
<proteinExistence type="predicted"/>
<sequence length="82" mass="9391">MTTDQGIHEHISALVAEEKALREQLSKHEVTPGEEHARLQKLEVELDQAWDLLRQRNAKRQYGESPDDAAERSPDVVEKYLG</sequence>
<organism evidence="2 3">
    <name type="scientific">Aeromicrobium ginsengisoli</name>
    <dbReference type="NCBI Taxonomy" id="363867"/>
    <lineage>
        <taxon>Bacteria</taxon>
        <taxon>Bacillati</taxon>
        <taxon>Actinomycetota</taxon>
        <taxon>Actinomycetes</taxon>
        <taxon>Propionibacteriales</taxon>
        <taxon>Nocardioidaceae</taxon>
        <taxon>Aeromicrobium</taxon>
    </lineage>
</organism>
<evidence type="ECO:0000256" key="1">
    <source>
        <dbReference type="SAM" id="MobiDB-lite"/>
    </source>
</evidence>